<evidence type="ECO:0000313" key="3">
    <source>
        <dbReference type="Proteomes" id="UP000824145"/>
    </source>
</evidence>
<sequence>MKYDEFAGDAVSYPGDNIKVKFRKKRKIDLLNVFIVQAAICAAVSCAVLITRFVSGMA</sequence>
<keyword evidence="1" id="KW-0812">Transmembrane</keyword>
<reference evidence="2" key="1">
    <citation type="submission" date="2020-10" db="EMBL/GenBank/DDBJ databases">
        <authorList>
            <person name="Gilroy R."/>
        </authorList>
    </citation>
    <scope>NUCLEOTIDE SEQUENCE</scope>
    <source>
        <strain evidence="2">9366</strain>
    </source>
</reference>
<feature type="transmembrane region" description="Helical" evidence="1">
    <location>
        <begin position="30"/>
        <end position="54"/>
    </location>
</feature>
<comment type="caution">
    <text evidence="2">The sequence shown here is derived from an EMBL/GenBank/DDBJ whole genome shotgun (WGS) entry which is preliminary data.</text>
</comment>
<accession>A0A9D1MLA6</accession>
<keyword evidence="1" id="KW-0472">Membrane</keyword>
<dbReference type="AlphaFoldDB" id="A0A9D1MLA6"/>
<proteinExistence type="predicted"/>
<dbReference type="EMBL" id="DVNJ01000002">
    <property type="protein sequence ID" value="HIU62349.1"/>
    <property type="molecule type" value="Genomic_DNA"/>
</dbReference>
<dbReference type="Proteomes" id="UP000824145">
    <property type="component" value="Unassembled WGS sequence"/>
</dbReference>
<keyword evidence="1" id="KW-1133">Transmembrane helix</keyword>
<protein>
    <submittedName>
        <fullName evidence="2">Uncharacterized protein</fullName>
    </submittedName>
</protein>
<organism evidence="2 3">
    <name type="scientific">Candidatus Caccalectryoclostridium excrementigallinarum</name>
    <dbReference type="NCBI Taxonomy" id="2840710"/>
    <lineage>
        <taxon>Bacteria</taxon>
        <taxon>Bacillati</taxon>
        <taxon>Bacillota</taxon>
        <taxon>Clostridia</taxon>
        <taxon>Christensenellales</taxon>
        <taxon>Christensenellaceae</taxon>
        <taxon>Christensenellaceae incertae sedis</taxon>
        <taxon>Candidatus Caccalectryoclostridium</taxon>
    </lineage>
</organism>
<gene>
    <name evidence="2" type="ORF">IAB07_01085</name>
</gene>
<reference evidence="2" key="2">
    <citation type="journal article" date="2021" name="PeerJ">
        <title>Extensive microbial diversity within the chicken gut microbiome revealed by metagenomics and culture.</title>
        <authorList>
            <person name="Gilroy R."/>
            <person name="Ravi A."/>
            <person name="Getino M."/>
            <person name="Pursley I."/>
            <person name="Horton D.L."/>
            <person name="Alikhan N.F."/>
            <person name="Baker D."/>
            <person name="Gharbi K."/>
            <person name="Hall N."/>
            <person name="Watson M."/>
            <person name="Adriaenssens E.M."/>
            <person name="Foster-Nyarko E."/>
            <person name="Jarju S."/>
            <person name="Secka A."/>
            <person name="Antonio M."/>
            <person name="Oren A."/>
            <person name="Chaudhuri R.R."/>
            <person name="La Ragione R."/>
            <person name="Hildebrand F."/>
            <person name="Pallen M.J."/>
        </authorList>
    </citation>
    <scope>NUCLEOTIDE SEQUENCE</scope>
    <source>
        <strain evidence="2">9366</strain>
    </source>
</reference>
<name>A0A9D1MLA6_9FIRM</name>
<evidence type="ECO:0000256" key="1">
    <source>
        <dbReference type="SAM" id="Phobius"/>
    </source>
</evidence>
<evidence type="ECO:0000313" key="2">
    <source>
        <dbReference type="EMBL" id="HIU62349.1"/>
    </source>
</evidence>